<dbReference type="Gene3D" id="3.40.50.2000">
    <property type="entry name" value="Glycogen Phosphorylase B"/>
    <property type="match status" value="2"/>
</dbReference>
<dbReference type="EMBL" id="FTMI01000003">
    <property type="protein sequence ID" value="SIQ26042.1"/>
    <property type="molecule type" value="Genomic_DNA"/>
</dbReference>
<evidence type="ECO:0000313" key="4">
    <source>
        <dbReference type="Proteomes" id="UP000186235"/>
    </source>
</evidence>
<dbReference type="PANTHER" id="PTHR30160">
    <property type="entry name" value="TETRAACYLDISACCHARIDE 4'-KINASE-RELATED"/>
    <property type="match status" value="1"/>
</dbReference>
<dbReference type="SUPFAM" id="SSF53756">
    <property type="entry name" value="UDP-Glycosyltransferase/glycogen phosphorylase"/>
    <property type="match status" value="1"/>
</dbReference>
<keyword evidence="4" id="KW-1185">Reference proteome</keyword>
<reference evidence="4" key="1">
    <citation type="submission" date="2017-01" db="EMBL/GenBank/DDBJ databases">
        <authorList>
            <person name="Varghese N."/>
            <person name="Submissions S."/>
        </authorList>
    </citation>
    <scope>NUCLEOTIDE SEQUENCE [LARGE SCALE GENOMIC DNA]</scope>
    <source>
        <strain evidence="4">3bp</strain>
    </source>
</reference>
<dbReference type="Pfam" id="PF01075">
    <property type="entry name" value="Glyco_transf_9"/>
    <property type="match status" value="1"/>
</dbReference>
<dbReference type="GO" id="GO:0008713">
    <property type="term" value="F:ADP-heptose-lipopolysaccharide heptosyltransferase activity"/>
    <property type="evidence" value="ECO:0007669"/>
    <property type="project" value="TreeGrafter"/>
</dbReference>
<dbReference type="PANTHER" id="PTHR30160:SF1">
    <property type="entry name" value="LIPOPOLYSACCHARIDE 1,2-N-ACETYLGLUCOSAMINETRANSFERASE-RELATED"/>
    <property type="match status" value="1"/>
</dbReference>
<keyword evidence="2 3" id="KW-0808">Transferase</keyword>
<dbReference type="Proteomes" id="UP000186235">
    <property type="component" value="Unassembled WGS sequence"/>
</dbReference>
<keyword evidence="1" id="KW-0328">Glycosyltransferase</keyword>
<evidence type="ECO:0000256" key="2">
    <source>
        <dbReference type="ARBA" id="ARBA00022679"/>
    </source>
</evidence>
<dbReference type="AlphaFoldDB" id="A0A1N6RBJ5"/>
<dbReference type="CDD" id="cd03789">
    <property type="entry name" value="GT9_LPS_heptosyltransferase"/>
    <property type="match status" value="1"/>
</dbReference>
<name>A0A1N6RBJ5_9MICO</name>
<dbReference type="InterPro" id="IPR051199">
    <property type="entry name" value="LPS_LOS_Heptosyltrfase"/>
</dbReference>
<evidence type="ECO:0000313" key="3">
    <source>
        <dbReference type="EMBL" id="SIQ26042.1"/>
    </source>
</evidence>
<dbReference type="GO" id="GO:0009244">
    <property type="term" value="P:lipopolysaccharide core region biosynthetic process"/>
    <property type="evidence" value="ECO:0007669"/>
    <property type="project" value="TreeGrafter"/>
</dbReference>
<dbReference type="InterPro" id="IPR002201">
    <property type="entry name" value="Glyco_trans_9"/>
</dbReference>
<sequence length="379" mass="38652">MAVTAGVTEPAPDLPGLAGQDEGTVLVLRALGLGDALTAVPALRGVRRAWPGRRVLLAAPAEVGGWLRDLGLVDGVVPTRGLEPLVWAQEARTLTGADPGHVAVNLHGSGPESHRVLLDTAPERVVAFASGDAGVDGPDWDPDEHEVDRWCRLVTAAGGACSREDLRLDPPGSRGRHVVVHPGAASGARRWPADRFAAVARDLAAAGHDVVVTGGPDERDLCARVVADADAALGGPAGAPDGTGSVTDTAGTLDLPALADVVATARLVVCGDTGVAHLATAYGTPSVVLFGPTPPATWGPAVDPERHAVLWHGDTEQRPAHAPDDAARGYRGDPHAADLDPALGRITVAEVVAAARSLLAGPQDPAEMRAGDEALSVEA</sequence>
<protein>
    <submittedName>
        <fullName evidence="3">ADP-heptose:LPS heptosyltransferase</fullName>
    </submittedName>
</protein>
<accession>A0A1N6RBJ5</accession>
<proteinExistence type="predicted"/>
<evidence type="ECO:0000256" key="1">
    <source>
        <dbReference type="ARBA" id="ARBA00022676"/>
    </source>
</evidence>
<dbReference type="GO" id="GO:0005829">
    <property type="term" value="C:cytosol"/>
    <property type="evidence" value="ECO:0007669"/>
    <property type="project" value="TreeGrafter"/>
</dbReference>
<gene>
    <name evidence="3" type="ORF">SAMN05518682_1813</name>
</gene>
<organism evidence="3 4">
    <name type="scientific">Cellulosimicrobium aquatile</name>
    <dbReference type="NCBI Taxonomy" id="1612203"/>
    <lineage>
        <taxon>Bacteria</taxon>
        <taxon>Bacillati</taxon>
        <taxon>Actinomycetota</taxon>
        <taxon>Actinomycetes</taxon>
        <taxon>Micrococcales</taxon>
        <taxon>Promicromonosporaceae</taxon>
        <taxon>Cellulosimicrobium</taxon>
    </lineage>
</organism>